<evidence type="ECO:0000256" key="1">
    <source>
        <dbReference type="ARBA" id="ARBA00038242"/>
    </source>
</evidence>
<dbReference type="CDD" id="cd07816">
    <property type="entry name" value="Bet_v1-like"/>
    <property type="match status" value="1"/>
</dbReference>
<dbReference type="SMART" id="SM01037">
    <property type="entry name" value="Bet_v_1"/>
    <property type="match status" value="1"/>
</dbReference>
<dbReference type="EMBL" id="JBBNAE010000001">
    <property type="protein sequence ID" value="KAK9153666.1"/>
    <property type="molecule type" value="Genomic_DNA"/>
</dbReference>
<dbReference type="Gene3D" id="3.30.530.20">
    <property type="match status" value="1"/>
</dbReference>
<dbReference type="InterPro" id="IPR052006">
    <property type="entry name" value="MLP-like"/>
</dbReference>
<dbReference type="Proteomes" id="UP001417504">
    <property type="component" value="Unassembled WGS sequence"/>
</dbReference>
<gene>
    <name evidence="3" type="ORF">Sjap_001146</name>
</gene>
<reference evidence="3 4" key="1">
    <citation type="submission" date="2024-01" db="EMBL/GenBank/DDBJ databases">
        <title>Genome assemblies of Stephania.</title>
        <authorList>
            <person name="Yang L."/>
        </authorList>
    </citation>
    <scope>NUCLEOTIDE SEQUENCE [LARGE SCALE GENOMIC DNA]</scope>
    <source>
        <strain evidence="3">QJT</strain>
        <tissue evidence="3">Leaf</tissue>
    </source>
</reference>
<comment type="caution">
    <text evidence="3">The sequence shown here is derived from an EMBL/GenBank/DDBJ whole genome shotgun (WGS) entry which is preliminary data.</text>
</comment>
<keyword evidence="4" id="KW-1185">Reference proteome</keyword>
<dbReference type="GO" id="GO:0006952">
    <property type="term" value="P:defense response"/>
    <property type="evidence" value="ECO:0007669"/>
    <property type="project" value="InterPro"/>
</dbReference>
<dbReference type="PANTHER" id="PTHR31338">
    <property type="entry name" value="POLYKETIDE CYCLASE/DEHYDRASE AND LIPID TRANSPORT SUPERFAMILY PROTEIN"/>
    <property type="match status" value="1"/>
</dbReference>
<feature type="domain" description="Bet v I/Major latex protein" evidence="2">
    <location>
        <begin position="7"/>
        <end position="157"/>
    </location>
</feature>
<evidence type="ECO:0000259" key="2">
    <source>
        <dbReference type="SMART" id="SM01037"/>
    </source>
</evidence>
<comment type="similarity">
    <text evidence="1">Belongs to the MLP family.</text>
</comment>
<evidence type="ECO:0000313" key="3">
    <source>
        <dbReference type="EMBL" id="KAK9153666.1"/>
    </source>
</evidence>
<dbReference type="PANTHER" id="PTHR31338:SF16">
    <property type="entry name" value="POLYKETIDE CYCLASE_DEHYDRASE AND LIPID TRANSPORT SUPERFAMILY PROTEIN"/>
    <property type="match status" value="1"/>
</dbReference>
<dbReference type="SUPFAM" id="SSF55961">
    <property type="entry name" value="Bet v1-like"/>
    <property type="match status" value="1"/>
</dbReference>
<name>A0AAP0KJE8_9MAGN</name>
<protein>
    <recommendedName>
        <fullName evidence="2">Bet v I/Major latex protein domain-containing protein</fullName>
    </recommendedName>
</protein>
<evidence type="ECO:0000313" key="4">
    <source>
        <dbReference type="Proteomes" id="UP001417504"/>
    </source>
</evidence>
<dbReference type="InterPro" id="IPR023393">
    <property type="entry name" value="START-like_dom_sf"/>
</dbReference>
<accession>A0AAP0KJE8</accession>
<dbReference type="Pfam" id="PF00407">
    <property type="entry name" value="Bet_v_1"/>
    <property type="match status" value="1"/>
</dbReference>
<dbReference type="InterPro" id="IPR000916">
    <property type="entry name" value="Bet_v_I/MLP"/>
</dbReference>
<organism evidence="3 4">
    <name type="scientific">Stephania japonica</name>
    <dbReference type="NCBI Taxonomy" id="461633"/>
    <lineage>
        <taxon>Eukaryota</taxon>
        <taxon>Viridiplantae</taxon>
        <taxon>Streptophyta</taxon>
        <taxon>Embryophyta</taxon>
        <taxon>Tracheophyta</taxon>
        <taxon>Spermatophyta</taxon>
        <taxon>Magnoliopsida</taxon>
        <taxon>Ranunculales</taxon>
        <taxon>Menispermaceae</taxon>
        <taxon>Menispermoideae</taxon>
        <taxon>Cissampelideae</taxon>
        <taxon>Stephania</taxon>
    </lineage>
</organism>
<proteinExistence type="inferred from homology"/>
<dbReference type="AlphaFoldDB" id="A0AAP0KJE8"/>
<sequence length="159" mass="17877">MAQVSRTQQHVLEVEYEVKWAANKFYNFVKNSLSMLPKISPYISKREVVEGDGESVGSVIQWEYLLGPNVVVDKEKITEIDDENMTFTNEIVQGDALKTLKSLACKATVIPKGTGGSVLKWSIIYEKLNEADASDPYHYIDFSKSLAVALDSHFRNTNI</sequence>